<organism evidence="6 7">
    <name type="scientific">Inquilinus limosus</name>
    <dbReference type="NCBI Taxonomy" id="171674"/>
    <lineage>
        <taxon>Bacteria</taxon>
        <taxon>Pseudomonadati</taxon>
        <taxon>Pseudomonadota</taxon>
        <taxon>Alphaproteobacteria</taxon>
        <taxon>Rhodospirillales</taxon>
        <taxon>Rhodospirillaceae</taxon>
        <taxon>Inquilinus</taxon>
    </lineage>
</organism>
<dbReference type="OrthoDB" id="7322203at2"/>
<accession>A0A211ZH11</accession>
<keyword evidence="3 4" id="KW-0732">Signal</keyword>
<evidence type="ECO:0000313" key="6">
    <source>
        <dbReference type="EMBL" id="OWJ64397.1"/>
    </source>
</evidence>
<dbReference type="PANTHER" id="PTHR46847:SF1">
    <property type="entry name" value="D-ALLOSE-BINDING PERIPLASMIC PROTEIN-RELATED"/>
    <property type="match status" value="1"/>
</dbReference>
<evidence type="ECO:0000259" key="5">
    <source>
        <dbReference type="Pfam" id="PF13407"/>
    </source>
</evidence>
<evidence type="ECO:0000256" key="1">
    <source>
        <dbReference type="ARBA" id="ARBA00004196"/>
    </source>
</evidence>
<reference evidence="7" key="1">
    <citation type="submission" date="2017-05" db="EMBL/GenBank/DDBJ databases">
        <authorList>
            <person name="Macchi M."/>
            <person name="Festa S."/>
            <person name="Coppotelli B.M."/>
            <person name="Morelli I.S."/>
        </authorList>
    </citation>
    <scope>NUCLEOTIDE SEQUENCE [LARGE SCALE GENOMIC DNA]</scope>
    <source>
        <strain evidence="7">I</strain>
    </source>
</reference>
<name>A0A211ZH11_9PROT</name>
<dbReference type="PANTHER" id="PTHR46847">
    <property type="entry name" value="D-ALLOSE-BINDING PERIPLASMIC PROTEIN-RELATED"/>
    <property type="match status" value="1"/>
</dbReference>
<comment type="subcellular location">
    <subcellularLocation>
        <location evidence="1">Cell envelope</location>
    </subcellularLocation>
</comment>
<comment type="similarity">
    <text evidence="2">Belongs to the bacterial solute-binding protein 2 family.</text>
</comment>
<dbReference type="Proteomes" id="UP000196655">
    <property type="component" value="Unassembled WGS sequence"/>
</dbReference>
<feature type="domain" description="Periplasmic binding protein" evidence="5">
    <location>
        <begin position="74"/>
        <end position="326"/>
    </location>
</feature>
<dbReference type="InterPro" id="IPR025997">
    <property type="entry name" value="SBP_2_dom"/>
</dbReference>
<feature type="chain" id="PRO_5012510249" evidence="4">
    <location>
        <begin position="23"/>
        <end position="376"/>
    </location>
</feature>
<dbReference type="InterPro" id="IPR028082">
    <property type="entry name" value="Peripla_BP_I"/>
</dbReference>
<dbReference type="STRING" id="1122125.GCA_000423185_06703"/>
<dbReference type="Pfam" id="PF13407">
    <property type="entry name" value="Peripla_BP_4"/>
    <property type="match status" value="1"/>
</dbReference>
<comment type="caution">
    <text evidence="6">The sequence shown here is derived from an EMBL/GenBank/DDBJ whole genome shotgun (WGS) entry which is preliminary data.</text>
</comment>
<evidence type="ECO:0000313" key="7">
    <source>
        <dbReference type="Proteomes" id="UP000196655"/>
    </source>
</evidence>
<dbReference type="RefSeq" id="WP_088154077.1">
    <property type="nucleotide sequence ID" value="NZ_NHON01000059.1"/>
</dbReference>
<dbReference type="Gene3D" id="3.40.50.2300">
    <property type="match status" value="2"/>
</dbReference>
<evidence type="ECO:0000256" key="4">
    <source>
        <dbReference type="SAM" id="SignalP"/>
    </source>
</evidence>
<dbReference type="SUPFAM" id="SSF53822">
    <property type="entry name" value="Periplasmic binding protein-like I"/>
    <property type="match status" value="1"/>
</dbReference>
<dbReference type="AlphaFoldDB" id="A0A211ZH11"/>
<evidence type="ECO:0000256" key="2">
    <source>
        <dbReference type="ARBA" id="ARBA00007639"/>
    </source>
</evidence>
<dbReference type="CDD" id="cd19996">
    <property type="entry name" value="PBP1_ABC_sugar_binding-like"/>
    <property type="match status" value="1"/>
</dbReference>
<keyword evidence="7" id="KW-1185">Reference proteome</keyword>
<protein>
    <submittedName>
        <fullName evidence="6">ABC transporter substrate-binding protein</fullName>
    </submittedName>
</protein>
<dbReference type="GO" id="GO:0030313">
    <property type="term" value="C:cell envelope"/>
    <property type="evidence" value="ECO:0007669"/>
    <property type="project" value="UniProtKB-SubCell"/>
</dbReference>
<gene>
    <name evidence="6" type="ORF">BWR60_25050</name>
</gene>
<feature type="signal peptide" evidence="4">
    <location>
        <begin position="1"/>
        <end position="22"/>
    </location>
</feature>
<proteinExistence type="inferred from homology"/>
<sequence length="376" mass="40385">MRIGMMIGTAAVLALAAGAVQAQSFDDPKEFEAQRALMSAKAEGPADKPWEQHYGSQMVDTAKYKKPGPYKLCFSNAGVGNPWRVVGFTTMQAEVDVHKADIASFTVADAEGKDDKQISDIKAMLASGNCDALIVSPNTTAALTPAVEEACKQVPVIVFDRGVLTDCPVTVVKPIGGYAFGIAAAEYIAANVPKGGKVLALRILPGVDVLENRWAAAKRIFDEKGIEVVGAEFTDGDRAKTKSIVEDTLTRVGKLDAVWMDAGATSVAAIEAFEDQGMDVPIVTGEDQQDFLQKWKQSGMKAVAPTYPTYQWRTAVIAAVRVLKGEAVPGPAWSLPQPTITAENLDKYVNDKMPPLHYAMCGCEGMPDYPQRWIGK</sequence>
<dbReference type="EMBL" id="NHON01000059">
    <property type="protein sequence ID" value="OWJ64397.1"/>
    <property type="molecule type" value="Genomic_DNA"/>
</dbReference>
<dbReference type="GO" id="GO:0030246">
    <property type="term" value="F:carbohydrate binding"/>
    <property type="evidence" value="ECO:0007669"/>
    <property type="project" value="UniProtKB-ARBA"/>
</dbReference>
<evidence type="ECO:0000256" key="3">
    <source>
        <dbReference type="ARBA" id="ARBA00022729"/>
    </source>
</evidence>